<dbReference type="PROSITE" id="PS00584">
    <property type="entry name" value="PFKB_KINASES_2"/>
    <property type="match status" value="1"/>
</dbReference>
<sequence length="87" mass="8955">MPAVDSTGAGDAMAAAVLASLWNDLDLAAATDLAQVMSLLAGAGVGAREMLPDQEQARQAWGLCYPTKMPELPRFTRPASPDGPTGV</sequence>
<dbReference type="AlphaFoldDB" id="A0A315ZU16"/>
<dbReference type="InterPro" id="IPR029056">
    <property type="entry name" value="Ribokinase-like"/>
</dbReference>
<gene>
    <name evidence="4" type="ORF">BXY45_12954</name>
</gene>
<evidence type="ECO:0000259" key="3">
    <source>
        <dbReference type="Pfam" id="PF00294"/>
    </source>
</evidence>
<evidence type="ECO:0000256" key="1">
    <source>
        <dbReference type="ARBA" id="ARBA00022679"/>
    </source>
</evidence>
<evidence type="ECO:0000313" key="5">
    <source>
        <dbReference type="Proteomes" id="UP000245469"/>
    </source>
</evidence>
<dbReference type="EMBL" id="QGDQ01000029">
    <property type="protein sequence ID" value="PWJ48673.1"/>
    <property type="molecule type" value="Genomic_DNA"/>
</dbReference>
<reference evidence="4 5" key="1">
    <citation type="submission" date="2018-03" db="EMBL/GenBank/DDBJ databases">
        <title>Genomic Encyclopedia of Archaeal and Bacterial Type Strains, Phase II (KMG-II): from individual species to whole genera.</title>
        <authorList>
            <person name="Goeker M."/>
        </authorList>
    </citation>
    <scope>NUCLEOTIDE SEQUENCE [LARGE SCALE GENOMIC DNA]</scope>
    <source>
        <strain evidence="4 5">DSM 44889</strain>
    </source>
</reference>
<dbReference type="InterPro" id="IPR011611">
    <property type="entry name" value="PfkB_dom"/>
</dbReference>
<evidence type="ECO:0000313" key="4">
    <source>
        <dbReference type="EMBL" id="PWJ48673.1"/>
    </source>
</evidence>
<keyword evidence="1" id="KW-0808">Transferase</keyword>
<proteinExistence type="predicted"/>
<dbReference type="Proteomes" id="UP000245469">
    <property type="component" value="Unassembled WGS sequence"/>
</dbReference>
<accession>A0A315ZU16</accession>
<dbReference type="GO" id="GO:0016301">
    <property type="term" value="F:kinase activity"/>
    <property type="evidence" value="ECO:0007669"/>
    <property type="project" value="UniProtKB-KW"/>
</dbReference>
<dbReference type="Pfam" id="PF00294">
    <property type="entry name" value="PfkB"/>
    <property type="match status" value="1"/>
</dbReference>
<feature type="domain" description="Carbohydrate kinase PfkB" evidence="3">
    <location>
        <begin position="3"/>
        <end position="52"/>
    </location>
</feature>
<name>A0A315ZU16_9ACTN</name>
<keyword evidence="2 4" id="KW-0418">Kinase</keyword>
<dbReference type="InterPro" id="IPR002173">
    <property type="entry name" value="Carboh/pur_kinase_PfkB_CS"/>
</dbReference>
<organism evidence="4 5">
    <name type="scientific">Quadrisphaera granulorum</name>
    <dbReference type="NCBI Taxonomy" id="317664"/>
    <lineage>
        <taxon>Bacteria</taxon>
        <taxon>Bacillati</taxon>
        <taxon>Actinomycetota</taxon>
        <taxon>Actinomycetes</taxon>
        <taxon>Kineosporiales</taxon>
        <taxon>Kineosporiaceae</taxon>
        <taxon>Quadrisphaera</taxon>
    </lineage>
</organism>
<dbReference type="SUPFAM" id="SSF53613">
    <property type="entry name" value="Ribokinase-like"/>
    <property type="match status" value="1"/>
</dbReference>
<dbReference type="Gene3D" id="3.40.1190.20">
    <property type="match status" value="1"/>
</dbReference>
<keyword evidence="5" id="KW-1185">Reference proteome</keyword>
<comment type="caution">
    <text evidence="4">The sequence shown here is derived from an EMBL/GenBank/DDBJ whole genome shotgun (WGS) entry which is preliminary data.</text>
</comment>
<dbReference type="RefSeq" id="WP_425468340.1">
    <property type="nucleotide sequence ID" value="NZ_QGDQ01000029.1"/>
</dbReference>
<protein>
    <submittedName>
        <fullName evidence="4">PfkB family carbohydrate kinase</fullName>
    </submittedName>
</protein>
<evidence type="ECO:0000256" key="2">
    <source>
        <dbReference type="ARBA" id="ARBA00022777"/>
    </source>
</evidence>